<reference evidence="2 3" key="1">
    <citation type="journal article" date="2023" name="Int. J. Mol. Sci.">
        <title>De Novo Assembly and Annotation of 11 Diverse Shrub Willow (Salix) Genomes Reveals Novel Gene Organization in Sex-Linked Regions.</title>
        <authorList>
            <person name="Hyden B."/>
            <person name="Feng K."/>
            <person name="Yates T.B."/>
            <person name="Jawdy S."/>
            <person name="Cereghino C."/>
            <person name="Smart L.B."/>
            <person name="Muchero W."/>
        </authorList>
    </citation>
    <scope>NUCLEOTIDE SEQUENCE [LARGE SCALE GENOMIC DNA]</scope>
    <source>
        <tissue evidence="2">Shoot tip</tissue>
    </source>
</reference>
<accession>A0AAD6KDT2</accession>
<dbReference type="EMBL" id="JAPFFJ010000008">
    <property type="protein sequence ID" value="KAJ6421532.1"/>
    <property type="molecule type" value="Genomic_DNA"/>
</dbReference>
<protein>
    <submittedName>
        <fullName evidence="2">Uncharacterized protein</fullName>
    </submittedName>
</protein>
<gene>
    <name evidence="2" type="ORF">OIU84_028829</name>
</gene>
<sequence>MLLQPRSSLQPQGFRWSQLHGGSQMEAAERLAQLQFQKSGKDLRALKQILEAMQKTKEIFETRKEDSRFENRASIISSLGQSSKLANLQDLQSNSPISVPTKGTTSPKSFKSSIVIMKAS</sequence>
<dbReference type="InterPro" id="IPR033334">
    <property type="entry name" value="LNG1/2"/>
</dbReference>
<keyword evidence="3" id="KW-1185">Reference proteome</keyword>
<comment type="caution">
    <text evidence="2">The sequence shown here is derived from an EMBL/GenBank/DDBJ whole genome shotgun (WGS) entry which is preliminary data.</text>
</comment>
<dbReference type="Proteomes" id="UP001162972">
    <property type="component" value="Chromosome 17"/>
</dbReference>
<name>A0AAD6KDT2_9ROSI</name>
<dbReference type="PANTHER" id="PTHR31680:SF15">
    <property type="entry name" value="PROTEIN LONGIFOLIA 2"/>
    <property type="match status" value="1"/>
</dbReference>
<dbReference type="PANTHER" id="PTHR31680">
    <property type="entry name" value="LONGIFOLIA PROTEIN"/>
    <property type="match status" value="1"/>
</dbReference>
<dbReference type="GO" id="GO:0051513">
    <property type="term" value="P:regulation of monopolar cell growth"/>
    <property type="evidence" value="ECO:0007669"/>
    <property type="project" value="InterPro"/>
</dbReference>
<dbReference type="AlphaFoldDB" id="A0AAD6KDT2"/>
<feature type="region of interest" description="Disordered" evidence="1">
    <location>
        <begin position="91"/>
        <end position="110"/>
    </location>
</feature>
<evidence type="ECO:0000256" key="1">
    <source>
        <dbReference type="SAM" id="MobiDB-lite"/>
    </source>
</evidence>
<organism evidence="2 3">
    <name type="scientific">Salix udensis</name>
    <dbReference type="NCBI Taxonomy" id="889485"/>
    <lineage>
        <taxon>Eukaryota</taxon>
        <taxon>Viridiplantae</taxon>
        <taxon>Streptophyta</taxon>
        <taxon>Embryophyta</taxon>
        <taxon>Tracheophyta</taxon>
        <taxon>Spermatophyta</taxon>
        <taxon>Magnoliopsida</taxon>
        <taxon>eudicotyledons</taxon>
        <taxon>Gunneridae</taxon>
        <taxon>Pentapetalae</taxon>
        <taxon>rosids</taxon>
        <taxon>fabids</taxon>
        <taxon>Malpighiales</taxon>
        <taxon>Salicaceae</taxon>
        <taxon>Saliceae</taxon>
        <taxon>Salix</taxon>
    </lineage>
</organism>
<evidence type="ECO:0000313" key="3">
    <source>
        <dbReference type="Proteomes" id="UP001162972"/>
    </source>
</evidence>
<evidence type="ECO:0000313" key="2">
    <source>
        <dbReference type="EMBL" id="KAJ6421532.1"/>
    </source>
</evidence>
<proteinExistence type="predicted"/>